<dbReference type="InterPro" id="IPR036259">
    <property type="entry name" value="MFS_trans_sf"/>
</dbReference>
<dbReference type="Gene3D" id="1.20.1250.20">
    <property type="entry name" value="MFS general substrate transporter like domains"/>
    <property type="match status" value="1"/>
</dbReference>
<keyword evidence="3" id="KW-1185">Reference proteome</keyword>
<feature type="transmembrane region" description="Helical" evidence="1">
    <location>
        <begin position="72"/>
        <end position="96"/>
    </location>
</feature>
<dbReference type="AlphaFoldDB" id="A0AAW0LFL9"/>
<protein>
    <submittedName>
        <fullName evidence="2">Uncharacterized protein</fullName>
    </submittedName>
</protein>
<comment type="caution">
    <text evidence="2">The sequence shown here is derived from an EMBL/GenBank/DDBJ whole genome shotgun (WGS) entry which is preliminary data.</text>
</comment>
<name>A0AAW0LFL9_QUESU</name>
<reference evidence="2 3" key="1">
    <citation type="journal article" date="2018" name="Sci. Data">
        <title>The draft genome sequence of cork oak.</title>
        <authorList>
            <person name="Ramos A.M."/>
            <person name="Usie A."/>
            <person name="Barbosa P."/>
            <person name="Barros P.M."/>
            <person name="Capote T."/>
            <person name="Chaves I."/>
            <person name="Simoes F."/>
            <person name="Abreu I."/>
            <person name="Carrasquinho I."/>
            <person name="Faro C."/>
            <person name="Guimaraes J.B."/>
            <person name="Mendonca D."/>
            <person name="Nobrega F."/>
            <person name="Rodrigues L."/>
            <person name="Saibo N.J.M."/>
            <person name="Varela M.C."/>
            <person name="Egas C."/>
            <person name="Matos J."/>
            <person name="Miguel C.M."/>
            <person name="Oliveira M.M."/>
            <person name="Ricardo C.P."/>
            <person name="Goncalves S."/>
        </authorList>
    </citation>
    <scope>NUCLEOTIDE SEQUENCE [LARGE SCALE GENOMIC DNA]</scope>
    <source>
        <strain evidence="3">cv. HL8</strain>
    </source>
</reference>
<gene>
    <name evidence="2" type="ORF">CFP56_002523</name>
</gene>
<dbReference type="Proteomes" id="UP000237347">
    <property type="component" value="Unassembled WGS sequence"/>
</dbReference>
<dbReference type="EMBL" id="PKMF04000110">
    <property type="protein sequence ID" value="KAK7849671.1"/>
    <property type="molecule type" value="Genomic_DNA"/>
</dbReference>
<organism evidence="2 3">
    <name type="scientific">Quercus suber</name>
    <name type="common">Cork oak</name>
    <dbReference type="NCBI Taxonomy" id="58331"/>
    <lineage>
        <taxon>Eukaryota</taxon>
        <taxon>Viridiplantae</taxon>
        <taxon>Streptophyta</taxon>
        <taxon>Embryophyta</taxon>
        <taxon>Tracheophyta</taxon>
        <taxon>Spermatophyta</taxon>
        <taxon>Magnoliopsida</taxon>
        <taxon>eudicotyledons</taxon>
        <taxon>Gunneridae</taxon>
        <taxon>Pentapetalae</taxon>
        <taxon>rosids</taxon>
        <taxon>fabids</taxon>
        <taxon>Fagales</taxon>
        <taxon>Fagaceae</taxon>
        <taxon>Quercus</taxon>
    </lineage>
</organism>
<sequence length="153" mass="17423">MDVLVGKVKVPLMTFIVVKSLISSITERLLQMMFKLTKQRHFELVAIGLASKGLEKFISNHVSKSMRRYGPIFSNFVTGLGNFFSIPFVLLFKSWFRETINTSHLDRYYLALAILSSVFLCIYLCVLPISAGMEDLLEDMESDDRGLEDVTLD</sequence>
<feature type="transmembrane region" description="Helical" evidence="1">
    <location>
        <begin position="108"/>
        <end position="130"/>
    </location>
</feature>
<keyword evidence="1" id="KW-1133">Transmembrane helix</keyword>
<evidence type="ECO:0000313" key="2">
    <source>
        <dbReference type="EMBL" id="KAK7849671.1"/>
    </source>
</evidence>
<keyword evidence="1" id="KW-0812">Transmembrane</keyword>
<keyword evidence="1" id="KW-0472">Membrane</keyword>
<evidence type="ECO:0000256" key="1">
    <source>
        <dbReference type="SAM" id="Phobius"/>
    </source>
</evidence>
<proteinExistence type="predicted"/>
<evidence type="ECO:0000313" key="3">
    <source>
        <dbReference type="Proteomes" id="UP000237347"/>
    </source>
</evidence>
<accession>A0AAW0LFL9</accession>